<dbReference type="InterPro" id="IPR036576">
    <property type="entry name" value="WRKY_dom_sf"/>
</dbReference>
<feature type="transmembrane region" description="Helical" evidence="6">
    <location>
        <begin position="60"/>
        <end position="88"/>
    </location>
</feature>
<dbReference type="InterPro" id="IPR003657">
    <property type="entry name" value="WRKY_dom"/>
</dbReference>
<dbReference type="EMBL" id="JAAIUW010000005">
    <property type="protein sequence ID" value="KAF7833809.1"/>
    <property type="molecule type" value="Genomic_DNA"/>
</dbReference>
<keyword evidence="4" id="KW-0804">Transcription</keyword>
<keyword evidence="9" id="KW-1185">Reference proteome</keyword>
<proteinExistence type="predicted"/>
<dbReference type="PANTHER" id="PTHR31221:SF360">
    <property type="entry name" value="WRKY DOMAIN-CONTAINING PROTEIN"/>
    <property type="match status" value="1"/>
</dbReference>
<evidence type="ECO:0000256" key="2">
    <source>
        <dbReference type="ARBA" id="ARBA00023015"/>
    </source>
</evidence>
<evidence type="ECO:0000259" key="7">
    <source>
        <dbReference type="PROSITE" id="PS50811"/>
    </source>
</evidence>
<evidence type="ECO:0000256" key="6">
    <source>
        <dbReference type="SAM" id="Phobius"/>
    </source>
</evidence>
<dbReference type="Proteomes" id="UP000634136">
    <property type="component" value="Unassembled WGS sequence"/>
</dbReference>
<dbReference type="Pfam" id="PF03106">
    <property type="entry name" value="WRKY"/>
    <property type="match status" value="1"/>
</dbReference>
<dbReference type="GO" id="GO:0005634">
    <property type="term" value="C:nucleus"/>
    <property type="evidence" value="ECO:0007669"/>
    <property type="project" value="UniProtKB-SubCell"/>
</dbReference>
<organism evidence="8 9">
    <name type="scientific">Senna tora</name>
    <dbReference type="NCBI Taxonomy" id="362788"/>
    <lineage>
        <taxon>Eukaryota</taxon>
        <taxon>Viridiplantae</taxon>
        <taxon>Streptophyta</taxon>
        <taxon>Embryophyta</taxon>
        <taxon>Tracheophyta</taxon>
        <taxon>Spermatophyta</taxon>
        <taxon>Magnoliopsida</taxon>
        <taxon>eudicotyledons</taxon>
        <taxon>Gunneridae</taxon>
        <taxon>Pentapetalae</taxon>
        <taxon>rosids</taxon>
        <taxon>fabids</taxon>
        <taxon>Fabales</taxon>
        <taxon>Fabaceae</taxon>
        <taxon>Caesalpinioideae</taxon>
        <taxon>Cassia clade</taxon>
        <taxon>Senna</taxon>
    </lineage>
</organism>
<keyword evidence="5" id="KW-0539">Nucleus</keyword>
<evidence type="ECO:0000256" key="1">
    <source>
        <dbReference type="ARBA" id="ARBA00004123"/>
    </source>
</evidence>
<evidence type="ECO:0000256" key="3">
    <source>
        <dbReference type="ARBA" id="ARBA00023125"/>
    </source>
</evidence>
<sequence length="239" mass="27359">MELLQDHNLRSGKFNYKQHHVICKQVETLKEFSAQTSFGFSDFDAHNFTNLGFEVDLLNFFLGCLTIQLMKINLMLGFLAAIFCYFLIVLRSNSNPQLEIGAIRDEDHVEVEVIETVVIGDGARNHQNQTLRRRFDDGYNWKKYEEKQVKGSGNYTSYYKCTNPNCSVKKRIERCVDGKGSEVIYKGTHNHCKPKHASLNRNSSFETLPAIHPSKMVPIEIPYQQLDSVDTPDNSSVSI</sequence>
<evidence type="ECO:0000313" key="9">
    <source>
        <dbReference type="Proteomes" id="UP000634136"/>
    </source>
</evidence>
<dbReference type="PANTHER" id="PTHR31221">
    <property type="entry name" value="WRKY TRANSCRIPTION FACTOR PROTEIN 1-RELATED"/>
    <property type="match status" value="1"/>
</dbReference>
<dbReference type="Gene3D" id="2.20.25.80">
    <property type="entry name" value="WRKY domain"/>
    <property type="match status" value="1"/>
</dbReference>
<reference evidence="8" key="1">
    <citation type="submission" date="2020-09" db="EMBL/GenBank/DDBJ databases">
        <title>Genome-Enabled Discovery of Anthraquinone Biosynthesis in Senna tora.</title>
        <authorList>
            <person name="Kang S.-H."/>
            <person name="Pandey R.P."/>
            <person name="Lee C.-M."/>
            <person name="Sim J.-S."/>
            <person name="Jeong J.-T."/>
            <person name="Choi B.-S."/>
            <person name="Jung M."/>
            <person name="Ginzburg D."/>
            <person name="Zhao K."/>
            <person name="Won S.Y."/>
            <person name="Oh T.-J."/>
            <person name="Yu Y."/>
            <person name="Kim N.-H."/>
            <person name="Lee O.R."/>
            <person name="Lee T.-H."/>
            <person name="Bashyal P."/>
            <person name="Kim T.-S."/>
            <person name="Lee W.-H."/>
            <person name="Kawkins C."/>
            <person name="Kim C.-K."/>
            <person name="Kim J.S."/>
            <person name="Ahn B.O."/>
            <person name="Rhee S.Y."/>
            <person name="Sohng J.K."/>
        </authorList>
    </citation>
    <scope>NUCLEOTIDE SEQUENCE</scope>
    <source>
        <tissue evidence="8">Leaf</tissue>
    </source>
</reference>
<accession>A0A834WWU7</accession>
<dbReference type="InterPro" id="IPR044810">
    <property type="entry name" value="WRKY_plant"/>
</dbReference>
<keyword evidence="6" id="KW-1133">Transmembrane helix</keyword>
<keyword evidence="2" id="KW-0805">Transcription regulation</keyword>
<comment type="subcellular location">
    <subcellularLocation>
        <location evidence="1">Nucleus</location>
    </subcellularLocation>
</comment>
<dbReference type="SMART" id="SM00774">
    <property type="entry name" value="WRKY"/>
    <property type="match status" value="1"/>
</dbReference>
<dbReference type="AlphaFoldDB" id="A0A834WWU7"/>
<dbReference type="PROSITE" id="PS50811">
    <property type="entry name" value="WRKY"/>
    <property type="match status" value="1"/>
</dbReference>
<dbReference type="GO" id="GO:0003700">
    <property type="term" value="F:DNA-binding transcription factor activity"/>
    <property type="evidence" value="ECO:0007669"/>
    <property type="project" value="InterPro"/>
</dbReference>
<gene>
    <name evidence="8" type="ORF">G2W53_016142</name>
</gene>
<keyword evidence="6" id="KW-0812">Transmembrane</keyword>
<evidence type="ECO:0000313" key="8">
    <source>
        <dbReference type="EMBL" id="KAF7833809.1"/>
    </source>
</evidence>
<dbReference type="SUPFAM" id="SSF118290">
    <property type="entry name" value="WRKY DNA-binding domain"/>
    <property type="match status" value="1"/>
</dbReference>
<evidence type="ECO:0000256" key="5">
    <source>
        <dbReference type="ARBA" id="ARBA00023242"/>
    </source>
</evidence>
<keyword evidence="3" id="KW-0238">DNA-binding</keyword>
<dbReference type="GO" id="GO:0043565">
    <property type="term" value="F:sequence-specific DNA binding"/>
    <property type="evidence" value="ECO:0007669"/>
    <property type="project" value="InterPro"/>
</dbReference>
<keyword evidence="6" id="KW-0472">Membrane</keyword>
<name>A0A834WWU7_9FABA</name>
<protein>
    <submittedName>
        <fullName evidence="8">WRKY transcription factor WRKY24</fullName>
    </submittedName>
</protein>
<evidence type="ECO:0000256" key="4">
    <source>
        <dbReference type="ARBA" id="ARBA00023163"/>
    </source>
</evidence>
<dbReference type="OrthoDB" id="1427031at2759"/>
<comment type="caution">
    <text evidence="8">The sequence shown here is derived from an EMBL/GenBank/DDBJ whole genome shotgun (WGS) entry which is preliminary data.</text>
</comment>
<feature type="domain" description="WRKY" evidence="7">
    <location>
        <begin position="136"/>
        <end position="194"/>
    </location>
</feature>